<reference evidence="2 3" key="1">
    <citation type="submission" date="2020-08" db="EMBL/GenBank/DDBJ databases">
        <title>Genomic Encyclopedia of Type Strains, Phase IV (KMG-IV): sequencing the most valuable type-strain genomes for metagenomic binning, comparative biology and taxonomic classification.</title>
        <authorList>
            <person name="Goeker M."/>
        </authorList>
    </citation>
    <scope>NUCLEOTIDE SEQUENCE [LARGE SCALE GENOMIC DNA]</scope>
    <source>
        <strain evidence="2 3">YIM 65646</strain>
    </source>
</reference>
<feature type="transmembrane region" description="Helical" evidence="1">
    <location>
        <begin position="38"/>
        <end position="57"/>
    </location>
</feature>
<name>A0A841FXW1_9ACTN</name>
<dbReference type="RefSeq" id="WP_184792650.1">
    <property type="nucleotide sequence ID" value="NZ_BONT01000089.1"/>
</dbReference>
<keyword evidence="1" id="KW-0472">Membrane</keyword>
<sequence length="76" mass="7503">MSGPLFSLRTALVLVIAAVAGLVGGTIAYVADPNLARAALYAVGAAVGGLLLSHQLIGPEKPSDTDRHPGAGTPSP</sequence>
<evidence type="ECO:0000313" key="2">
    <source>
        <dbReference type="EMBL" id="MBB6039563.1"/>
    </source>
</evidence>
<proteinExistence type="predicted"/>
<feature type="transmembrane region" description="Helical" evidence="1">
    <location>
        <begin position="6"/>
        <end position="31"/>
    </location>
</feature>
<accession>A0A841FXW1</accession>
<organism evidence="2 3">
    <name type="scientific">Phytomonospora endophytica</name>
    <dbReference type="NCBI Taxonomy" id="714109"/>
    <lineage>
        <taxon>Bacteria</taxon>
        <taxon>Bacillati</taxon>
        <taxon>Actinomycetota</taxon>
        <taxon>Actinomycetes</taxon>
        <taxon>Micromonosporales</taxon>
        <taxon>Micromonosporaceae</taxon>
        <taxon>Phytomonospora</taxon>
    </lineage>
</organism>
<protein>
    <submittedName>
        <fullName evidence="2">Uncharacterized membrane protein YgaE (UPF0421/DUF939 family)</fullName>
    </submittedName>
</protein>
<evidence type="ECO:0000256" key="1">
    <source>
        <dbReference type="SAM" id="Phobius"/>
    </source>
</evidence>
<comment type="caution">
    <text evidence="2">The sequence shown here is derived from an EMBL/GenBank/DDBJ whole genome shotgun (WGS) entry which is preliminary data.</text>
</comment>
<dbReference type="AlphaFoldDB" id="A0A841FXW1"/>
<evidence type="ECO:0000313" key="3">
    <source>
        <dbReference type="Proteomes" id="UP000548476"/>
    </source>
</evidence>
<keyword evidence="1" id="KW-0812">Transmembrane</keyword>
<gene>
    <name evidence="2" type="ORF">HNR73_007460</name>
</gene>
<keyword evidence="3" id="KW-1185">Reference proteome</keyword>
<dbReference type="EMBL" id="JACHGT010000023">
    <property type="protein sequence ID" value="MBB6039563.1"/>
    <property type="molecule type" value="Genomic_DNA"/>
</dbReference>
<keyword evidence="1" id="KW-1133">Transmembrane helix</keyword>
<dbReference type="Proteomes" id="UP000548476">
    <property type="component" value="Unassembled WGS sequence"/>
</dbReference>